<protein>
    <submittedName>
        <fullName evidence="10">Mfs glucose</fullName>
    </submittedName>
</protein>
<keyword evidence="6 8" id="KW-0472">Membrane</keyword>
<dbReference type="PROSITE" id="PS50850">
    <property type="entry name" value="MFS"/>
    <property type="match status" value="1"/>
</dbReference>
<feature type="transmembrane region" description="Helical" evidence="8">
    <location>
        <begin position="346"/>
        <end position="364"/>
    </location>
</feature>
<dbReference type="Pfam" id="PF00083">
    <property type="entry name" value="Sugar_tr"/>
    <property type="match status" value="1"/>
</dbReference>
<feature type="transmembrane region" description="Helical" evidence="8">
    <location>
        <begin position="70"/>
        <end position="92"/>
    </location>
</feature>
<evidence type="ECO:0000313" key="10">
    <source>
        <dbReference type="EMBL" id="CDH57790.1"/>
    </source>
</evidence>
<accession>A0A068S704</accession>
<dbReference type="NCBIfam" id="TIGR00879">
    <property type="entry name" value="SP"/>
    <property type="match status" value="1"/>
</dbReference>
<evidence type="ECO:0000256" key="6">
    <source>
        <dbReference type="ARBA" id="ARBA00023136"/>
    </source>
</evidence>
<keyword evidence="5 8" id="KW-1133">Transmembrane helix</keyword>
<dbReference type="PROSITE" id="PS00217">
    <property type="entry name" value="SUGAR_TRANSPORT_2"/>
    <property type="match status" value="1"/>
</dbReference>
<dbReference type="GO" id="GO:0015149">
    <property type="term" value="F:hexose transmembrane transporter activity"/>
    <property type="evidence" value="ECO:0007669"/>
    <property type="project" value="TreeGrafter"/>
</dbReference>
<evidence type="ECO:0000256" key="8">
    <source>
        <dbReference type="SAM" id="Phobius"/>
    </source>
</evidence>
<dbReference type="EMBL" id="CBTN010000049">
    <property type="protein sequence ID" value="CDH57790.1"/>
    <property type="molecule type" value="Genomic_DNA"/>
</dbReference>
<dbReference type="PROSITE" id="PS00216">
    <property type="entry name" value="SUGAR_TRANSPORT_1"/>
    <property type="match status" value="1"/>
</dbReference>
<proteinExistence type="inferred from homology"/>
<dbReference type="Proteomes" id="UP000027586">
    <property type="component" value="Unassembled WGS sequence"/>
</dbReference>
<reference evidence="10" key="1">
    <citation type="submission" date="2013-08" db="EMBL/GenBank/DDBJ databases">
        <title>Gene expansion shapes genome architecture in the human pathogen Lichtheimia corymbifera: an evolutionary genomics analysis in the ancient terrestrial Mucorales (Mucoromycotina).</title>
        <authorList>
            <person name="Schwartze V.U."/>
            <person name="Winter S."/>
            <person name="Shelest E."/>
            <person name="Marcet-Houben M."/>
            <person name="Horn F."/>
            <person name="Wehner S."/>
            <person name="Hoffmann K."/>
            <person name="Riege K."/>
            <person name="Sammeth M."/>
            <person name="Nowrousian M."/>
            <person name="Valiante V."/>
            <person name="Linde J."/>
            <person name="Jacobsen I.D."/>
            <person name="Marz M."/>
            <person name="Brakhage A.A."/>
            <person name="Gabaldon T."/>
            <person name="Bocker S."/>
            <person name="Voigt K."/>
        </authorList>
    </citation>
    <scope>NUCLEOTIDE SEQUENCE [LARGE SCALE GENOMIC DNA]</scope>
    <source>
        <strain evidence="10">FSU 9682</strain>
    </source>
</reference>
<dbReference type="GO" id="GO:0016020">
    <property type="term" value="C:membrane"/>
    <property type="evidence" value="ECO:0007669"/>
    <property type="project" value="UniProtKB-SubCell"/>
</dbReference>
<feature type="transmembrane region" description="Helical" evidence="8">
    <location>
        <begin position="376"/>
        <end position="398"/>
    </location>
</feature>
<evidence type="ECO:0000256" key="4">
    <source>
        <dbReference type="ARBA" id="ARBA00022692"/>
    </source>
</evidence>
<gene>
    <name evidence="10" type="ORF">LCOR_08690.1</name>
</gene>
<dbReference type="InterPro" id="IPR045263">
    <property type="entry name" value="GLUT"/>
</dbReference>
<feature type="transmembrane region" description="Helical" evidence="8">
    <location>
        <begin position="441"/>
        <end position="460"/>
    </location>
</feature>
<evidence type="ECO:0000256" key="5">
    <source>
        <dbReference type="ARBA" id="ARBA00022989"/>
    </source>
</evidence>
<dbReference type="VEuPathDB" id="FungiDB:LCOR_08690.1"/>
<dbReference type="InterPro" id="IPR020846">
    <property type="entry name" value="MFS_dom"/>
</dbReference>
<name>A0A068S704_9FUNG</name>
<evidence type="ECO:0000256" key="2">
    <source>
        <dbReference type="ARBA" id="ARBA00010992"/>
    </source>
</evidence>
<comment type="similarity">
    <text evidence="2 7">Belongs to the major facilitator superfamily. Sugar transporter (TC 2.A.1.1) family.</text>
</comment>
<dbReference type="PRINTS" id="PR00171">
    <property type="entry name" value="SUGRTRNSPORT"/>
</dbReference>
<evidence type="ECO:0000256" key="1">
    <source>
        <dbReference type="ARBA" id="ARBA00004141"/>
    </source>
</evidence>
<feature type="transmembrane region" description="Helical" evidence="8">
    <location>
        <begin position="283"/>
        <end position="308"/>
    </location>
</feature>
<comment type="subcellular location">
    <subcellularLocation>
        <location evidence="1">Membrane</location>
        <topology evidence="1">Multi-pass membrane protein</topology>
    </subcellularLocation>
</comment>
<dbReference type="AlphaFoldDB" id="A0A068S704"/>
<evidence type="ECO:0000256" key="7">
    <source>
        <dbReference type="RuleBase" id="RU003346"/>
    </source>
</evidence>
<dbReference type="STRING" id="1263082.A0A068S704"/>
<dbReference type="PANTHER" id="PTHR23503:SF8">
    <property type="entry name" value="FACILITATED GLUCOSE TRANSPORTER PROTEIN 1"/>
    <property type="match status" value="1"/>
</dbReference>
<keyword evidence="3 7" id="KW-0813">Transport</keyword>
<dbReference type="InterPro" id="IPR005829">
    <property type="entry name" value="Sugar_transporter_CS"/>
</dbReference>
<dbReference type="InterPro" id="IPR036259">
    <property type="entry name" value="MFS_trans_sf"/>
</dbReference>
<evidence type="ECO:0000256" key="3">
    <source>
        <dbReference type="ARBA" id="ARBA00022448"/>
    </source>
</evidence>
<sequence length="496" mass="53274">MATNTRLTLYLAFVIFTITLGAFQYGYHNGELNTPQAVISKCQTKQGVLIEPSDGIGGLPGCIRMPDSQYSLVVAMLTLGGLVGALSASYLSDRFGRRLALFGTAVLMGLGSLVMTFATNMVTLAGGRFVAGLGSGIVTVVVPAYIAECVPRSSRGFFGTLNQLAIVIGILVAQLIGLAWSTLAAWRSILAVGIVLSLSQLLLLPFCVDSPRHLASIPGGYNRAKASLFKLRGPPMDLVEAEINEWRAEQTGDNEHVVATAEPERNKVNLVRFLISPEYRRPLVIILLLQLTQQFSGINAVIFYSTSIMSAVFPESSDLITVYISIVNVFMTIVSAYLMDRSGRRTLFLISAATMATMSILLGWSMGAVDKDTVSAVAIVGFVAAFAIGLGPIPFLMIPELVDTQAAASAGSVGLASNMMSNFIVSAGFLGLRDIIGQHRVFYMFGAILVAMCLVAWKILPETKGRSADEVIRSNWSIHPKPYQQLPRTSDSIEDA</sequence>
<comment type="caution">
    <text evidence="10">The sequence shown here is derived from an EMBL/GenBank/DDBJ whole genome shotgun (WGS) entry which is preliminary data.</text>
</comment>
<feature type="transmembrane region" description="Helical" evidence="8">
    <location>
        <begin position="7"/>
        <end position="27"/>
    </location>
</feature>
<dbReference type="InterPro" id="IPR003663">
    <property type="entry name" value="Sugar/inositol_transpt"/>
</dbReference>
<feature type="transmembrane region" description="Helical" evidence="8">
    <location>
        <begin position="158"/>
        <end position="180"/>
    </location>
</feature>
<feature type="domain" description="Major facilitator superfamily (MFS) profile" evidence="9">
    <location>
        <begin position="14"/>
        <end position="464"/>
    </location>
</feature>
<evidence type="ECO:0000313" key="11">
    <source>
        <dbReference type="Proteomes" id="UP000027586"/>
    </source>
</evidence>
<dbReference type="SUPFAM" id="SSF103473">
    <property type="entry name" value="MFS general substrate transporter"/>
    <property type="match status" value="1"/>
</dbReference>
<evidence type="ECO:0000259" key="9">
    <source>
        <dbReference type="PROSITE" id="PS50850"/>
    </source>
</evidence>
<feature type="transmembrane region" description="Helical" evidence="8">
    <location>
        <begin position="320"/>
        <end position="339"/>
    </location>
</feature>
<feature type="transmembrane region" description="Helical" evidence="8">
    <location>
        <begin position="410"/>
        <end position="429"/>
    </location>
</feature>
<organism evidence="10 11">
    <name type="scientific">Lichtheimia corymbifera JMRC:FSU:9682</name>
    <dbReference type="NCBI Taxonomy" id="1263082"/>
    <lineage>
        <taxon>Eukaryota</taxon>
        <taxon>Fungi</taxon>
        <taxon>Fungi incertae sedis</taxon>
        <taxon>Mucoromycota</taxon>
        <taxon>Mucoromycotina</taxon>
        <taxon>Mucoromycetes</taxon>
        <taxon>Mucorales</taxon>
        <taxon>Lichtheimiaceae</taxon>
        <taxon>Lichtheimia</taxon>
    </lineage>
</organism>
<keyword evidence="4 8" id="KW-0812">Transmembrane</keyword>
<dbReference type="OrthoDB" id="4540492at2759"/>
<dbReference type="InterPro" id="IPR005828">
    <property type="entry name" value="MFS_sugar_transport-like"/>
</dbReference>
<keyword evidence="11" id="KW-1185">Reference proteome</keyword>
<feature type="transmembrane region" description="Helical" evidence="8">
    <location>
        <begin position="125"/>
        <end position="146"/>
    </location>
</feature>
<feature type="transmembrane region" description="Helical" evidence="8">
    <location>
        <begin position="186"/>
        <end position="208"/>
    </location>
</feature>
<feature type="transmembrane region" description="Helical" evidence="8">
    <location>
        <begin position="99"/>
        <end position="119"/>
    </location>
</feature>
<dbReference type="Gene3D" id="1.20.1250.20">
    <property type="entry name" value="MFS general substrate transporter like domains"/>
    <property type="match status" value="1"/>
</dbReference>
<dbReference type="PANTHER" id="PTHR23503">
    <property type="entry name" value="SOLUTE CARRIER FAMILY 2"/>
    <property type="match status" value="1"/>
</dbReference>